<comment type="function">
    <text evidence="1">Plays a role in neuronal plasticity and the proteolytic action may subserve structural reorganizations associated with learning and memory operations.</text>
</comment>
<dbReference type="SMART" id="SM00202">
    <property type="entry name" value="SR"/>
    <property type="match status" value="4"/>
</dbReference>
<dbReference type="Pfam" id="PF00051">
    <property type="entry name" value="Kringle"/>
    <property type="match status" value="1"/>
</dbReference>
<dbReference type="SMART" id="SM00020">
    <property type="entry name" value="Tryp_SPc"/>
    <property type="match status" value="1"/>
</dbReference>
<evidence type="ECO:0000256" key="10">
    <source>
        <dbReference type="ARBA" id="ARBA00022825"/>
    </source>
</evidence>
<protein>
    <recommendedName>
        <fullName evidence="3">Neurotrypsin</fullName>
    </recommendedName>
    <alternativeName>
        <fullName evidence="13">Serine protease 12</fullName>
    </alternativeName>
</protein>
<dbReference type="Pfam" id="PF00089">
    <property type="entry name" value="Trypsin"/>
    <property type="match status" value="1"/>
</dbReference>
<evidence type="ECO:0000256" key="14">
    <source>
        <dbReference type="PROSITE-ProRule" id="PRU00121"/>
    </source>
</evidence>
<evidence type="ECO:0000313" key="22">
    <source>
        <dbReference type="Ensembl" id="ENSXETP00000008734"/>
    </source>
</evidence>
<dbReference type="SUPFAM" id="SSF50494">
    <property type="entry name" value="Trypsin-like serine proteases"/>
    <property type="match status" value="1"/>
</dbReference>
<feature type="disulfide bond" evidence="15">
    <location>
        <begin position="524"/>
        <end position="585"/>
    </location>
</feature>
<dbReference type="PRINTS" id="PR00722">
    <property type="entry name" value="CHYMOTRYPSIN"/>
</dbReference>
<evidence type="ECO:0000256" key="3">
    <source>
        <dbReference type="ARBA" id="ARBA00017669"/>
    </source>
</evidence>
<keyword evidence="8" id="KW-0677">Repeat</keyword>
<evidence type="ECO:0000256" key="6">
    <source>
        <dbReference type="ARBA" id="ARBA00022670"/>
    </source>
</evidence>
<dbReference type="GO" id="GO:0006508">
    <property type="term" value="P:proteolysis"/>
    <property type="evidence" value="ECO:0007669"/>
    <property type="project" value="UniProtKB-KW"/>
</dbReference>
<dbReference type="PRINTS" id="PR00258">
    <property type="entry name" value="SPERACTRCPTR"/>
</dbReference>
<keyword evidence="11 15" id="KW-1015">Disulfide bond</keyword>
<dbReference type="InterPro" id="IPR018056">
    <property type="entry name" value="Kringle_CS"/>
</dbReference>
<dbReference type="ExpressionAtlas" id="F6ZJB2">
    <property type="expression patterns" value="baseline"/>
</dbReference>
<dbReference type="InParanoid" id="F6ZJB2"/>
<dbReference type="InterPro" id="IPR043504">
    <property type="entry name" value="Peptidase_S1_PA_chymotrypsin"/>
</dbReference>
<keyword evidence="5 14" id="KW-0420">Kringle</keyword>
<dbReference type="SUPFAM" id="SSF57440">
    <property type="entry name" value="Kringle-like"/>
    <property type="match status" value="1"/>
</dbReference>
<dbReference type="HOGENOM" id="CLU_013656_0_0_1"/>
<comment type="subcellular location">
    <subcellularLocation>
        <location evidence="2">Secreted</location>
    </subcellularLocation>
</comment>
<dbReference type="PROSITE" id="PS00420">
    <property type="entry name" value="SRCR_1"/>
    <property type="match status" value="3"/>
</dbReference>
<evidence type="ECO:0000256" key="17">
    <source>
        <dbReference type="SAM" id="MobiDB-lite"/>
    </source>
</evidence>
<reference evidence="22" key="2">
    <citation type="submission" date="2011-06" db="UniProtKB">
        <authorList>
            <consortium name="Ensembl"/>
        </authorList>
    </citation>
    <scope>IDENTIFICATION</scope>
</reference>
<dbReference type="PROSITE" id="PS50287">
    <property type="entry name" value="SRCR_2"/>
    <property type="match status" value="4"/>
</dbReference>
<dbReference type="InterPro" id="IPR000001">
    <property type="entry name" value="Kringle"/>
</dbReference>
<dbReference type="GO" id="GO:0098793">
    <property type="term" value="C:presynapse"/>
    <property type="evidence" value="ECO:0007669"/>
    <property type="project" value="UniProtKB-ARBA"/>
</dbReference>
<feature type="disulfide bond" evidence="15">
    <location>
        <begin position="179"/>
        <end position="243"/>
    </location>
</feature>
<organism evidence="22">
    <name type="scientific">Xenopus tropicalis</name>
    <name type="common">Western clawed frog</name>
    <name type="synonym">Silurana tropicalis</name>
    <dbReference type="NCBI Taxonomy" id="8364"/>
    <lineage>
        <taxon>Eukaryota</taxon>
        <taxon>Metazoa</taxon>
        <taxon>Chordata</taxon>
        <taxon>Craniata</taxon>
        <taxon>Vertebrata</taxon>
        <taxon>Euteleostomi</taxon>
        <taxon>Amphibia</taxon>
        <taxon>Batrachia</taxon>
        <taxon>Anura</taxon>
        <taxon>Pipoidea</taxon>
        <taxon>Pipidae</taxon>
        <taxon>Xenopodinae</taxon>
        <taxon>Xenopus</taxon>
        <taxon>Silurana</taxon>
    </lineage>
</organism>
<evidence type="ECO:0000256" key="15">
    <source>
        <dbReference type="PROSITE-ProRule" id="PRU00196"/>
    </source>
</evidence>
<dbReference type="InterPro" id="IPR001190">
    <property type="entry name" value="SRCR"/>
</dbReference>
<feature type="disulfide bond" evidence="15">
    <location>
        <begin position="291"/>
        <end position="355"/>
    </location>
</feature>
<dbReference type="GO" id="GO:0098978">
    <property type="term" value="C:glutamatergic synapse"/>
    <property type="evidence" value="ECO:0007669"/>
    <property type="project" value="UniProtKB-ARBA"/>
</dbReference>
<sequence>MTITNFAVALMLGSILIVGCFDKSSSTSIYHRIHHQQSLHLPLPTSQNHQPHHPLPAHGHHTGCPKYAGKSGSIGDFVNVTEFGADCLNWVEVPTFLERTPGKGLGDHNFCRNPDGRSKPWCFFRNNHGRIDWGYCDCKQDISLEAFSLQRSVRLRGSKSKSEGSVVEVYVNGAWGTICSGQWDDNDASVICRQLELGDKGTAKKIVLSGVGQISAFWTDVQCRGNEENILQCAKDIWRSGACPQDTAAAITCSVIQAKDSVFIPARLVGGSSPYEGRIEVYHSGHWGTVCDDQWDDADAEVVCRQLGYGGVAKAWSQAHFGEGVGFILLDEVQCTGNELSIEECQRSPWGEHNCGHKEDAGVSCTPLADGAIRLAGGKGSHEGRLEVFHKARWGTVCDDGWTDLNTQVVCRQLGYKNGKILLENHYAGSAGVIWLDDISCTGKESMISQCSRRDWGKHDCSHQEDVHIACHPDNETHRPLSGPPLRLMDGETKKEGRVEIYLNGQWGTICDDGWTDKDASVVCRQLGYKGPAKARTMAYFGEGKGPIHVDNVRCTGYERSLADCIKQDIGTHNCRHSEDAGVICDYIIKKSTFAANKELSPLVCGSRLQHRRPKRIIGGKNSVRGGWPWQVALRLKSSHGDGRLLCGATLISSCWVLTAAHCFKRYGNNTRSYVIRVGDYHTLVPEEYEEDMTIQQIIIHNDYRPDGNDYDIALIRLHGTAEQCVQLSTHVLPACLPLRRERPQKTASNCYITGWGDTGRAYSRTLQQATVTLLPKRVCEERYRSQFTGRMLCAGSVKTQKHVDSCQGDSGGPLVCERSGGSWIVYGVTSWGYGCGVKDSPGVYTKVSAFIPWIKSVTNL</sequence>
<dbReference type="GeneTree" id="ENSGT00940000158131"/>
<dbReference type="CDD" id="cd00190">
    <property type="entry name" value="Tryp_SPc"/>
    <property type="match status" value="1"/>
</dbReference>
<keyword evidence="6 16" id="KW-0645">Protease</keyword>
<evidence type="ECO:0000259" key="21">
    <source>
        <dbReference type="PROSITE" id="PS50287"/>
    </source>
</evidence>
<evidence type="ECO:0000256" key="13">
    <source>
        <dbReference type="ARBA" id="ARBA00030576"/>
    </source>
</evidence>
<dbReference type="PROSITE" id="PS50070">
    <property type="entry name" value="KRINGLE_2"/>
    <property type="match status" value="1"/>
</dbReference>
<evidence type="ECO:0000256" key="18">
    <source>
        <dbReference type="SAM" id="SignalP"/>
    </source>
</evidence>
<dbReference type="InterPro" id="IPR013806">
    <property type="entry name" value="Kringle-like"/>
</dbReference>
<evidence type="ECO:0000259" key="19">
    <source>
        <dbReference type="PROSITE" id="PS50070"/>
    </source>
</evidence>
<accession>F6ZJB2</accession>
<feature type="disulfide bond" evidence="15">
    <location>
        <begin position="511"/>
        <end position="575"/>
    </location>
</feature>
<gene>
    <name evidence="22" type="primary">prss12</name>
</gene>
<dbReference type="PANTHER" id="PTHR48071:SF26">
    <property type="entry name" value="ANTIGEN WC1.1-LIKE"/>
    <property type="match status" value="1"/>
</dbReference>
<dbReference type="GO" id="GO:0004252">
    <property type="term" value="F:serine-type endopeptidase activity"/>
    <property type="evidence" value="ECO:0007669"/>
    <property type="project" value="InterPro"/>
</dbReference>
<dbReference type="SMART" id="SM00130">
    <property type="entry name" value="KR"/>
    <property type="match status" value="1"/>
</dbReference>
<dbReference type="FunFam" id="2.40.10.10:FF:000053">
    <property type="entry name" value="Neurotrypsin"/>
    <property type="match status" value="1"/>
</dbReference>
<dbReference type="InterPro" id="IPR001254">
    <property type="entry name" value="Trypsin_dom"/>
</dbReference>
<dbReference type="FunFam" id="3.10.250.10:FF:000005">
    <property type="entry name" value="Neurotrypsin isoform A"/>
    <property type="match status" value="2"/>
</dbReference>
<dbReference type="Bgee" id="ENSXETG00000004035">
    <property type="expression patterns" value="Expressed in mesonephros and 3 other cell types or tissues"/>
</dbReference>
<dbReference type="PROSITE" id="PS50240">
    <property type="entry name" value="TRYPSIN_DOM"/>
    <property type="match status" value="1"/>
</dbReference>
<evidence type="ECO:0000256" key="1">
    <source>
        <dbReference type="ARBA" id="ARBA00002744"/>
    </source>
</evidence>
<proteinExistence type="predicted"/>
<dbReference type="Gene3D" id="3.10.250.10">
    <property type="entry name" value="SRCR-like domain"/>
    <property type="match status" value="4"/>
</dbReference>
<feature type="domain" description="SRCR" evidence="21">
    <location>
        <begin position="486"/>
        <end position="586"/>
    </location>
</feature>
<dbReference type="PROSITE" id="PS00021">
    <property type="entry name" value="KRINGLE_1"/>
    <property type="match status" value="1"/>
</dbReference>
<dbReference type="InterPro" id="IPR038178">
    <property type="entry name" value="Kringle_sf"/>
</dbReference>
<feature type="domain" description="SRCR" evidence="21">
    <location>
        <begin position="266"/>
        <end position="366"/>
    </location>
</feature>
<keyword evidence="10 16" id="KW-0720">Serine protease</keyword>
<feature type="disulfide bond" evidence="15">
    <location>
        <begin position="441"/>
        <end position="451"/>
    </location>
</feature>
<evidence type="ECO:0000256" key="2">
    <source>
        <dbReference type="ARBA" id="ARBA00004613"/>
    </source>
</evidence>
<keyword evidence="9 16" id="KW-0378">Hydrolase</keyword>
<feature type="signal peptide" evidence="18">
    <location>
        <begin position="1"/>
        <end position="26"/>
    </location>
</feature>
<evidence type="ECO:0000256" key="9">
    <source>
        <dbReference type="ARBA" id="ARBA00022801"/>
    </source>
</evidence>
<dbReference type="InterPro" id="IPR009003">
    <property type="entry name" value="Peptidase_S1_PA"/>
</dbReference>
<name>F6ZJB2_XENTR</name>
<dbReference type="InterPro" id="IPR018114">
    <property type="entry name" value="TRYPSIN_HIS"/>
</dbReference>
<dbReference type="GO" id="GO:0005576">
    <property type="term" value="C:extracellular region"/>
    <property type="evidence" value="ECO:0007669"/>
    <property type="project" value="UniProtKB-SubCell"/>
</dbReference>
<keyword evidence="7 18" id="KW-0732">Signal</keyword>
<keyword evidence="4" id="KW-0964">Secreted</keyword>
<evidence type="ECO:0000256" key="7">
    <source>
        <dbReference type="ARBA" id="ARBA00022729"/>
    </source>
</evidence>
<evidence type="ECO:0000256" key="12">
    <source>
        <dbReference type="ARBA" id="ARBA00023180"/>
    </source>
</evidence>
<feature type="disulfide bond" evidence="15">
    <location>
        <begin position="304"/>
        <end position="365"/>
    </location>
</feature>
<dbReference type="PROSITE" id="PS00134">
    <property type="entry name" value="TRYPSIN_HIS"/>
    <property type="match status" value="1"/>
</dbReference>
<feature type="domain" description="SRCR" evidence="21">
    <location>
        <begin position="373"/>
        <end position="472"/>
    </location>
</feature>
<feature type="disulfide bond" evidence="15">
    <location>
        <begin position="555"/>
        <end position="565"/>
    </location>
</feature>
<dbReference type="eggNOG" id="KOG3627">
    <property type="taxonomic scope" value="Eukaryota"/>
</dbReference>
<dbReference type="PANTHER" id="PTHR48071">
    <property type="entry name" value="SRCR DOMAIN-CONTAINING PROTEIN"/>
    <property type="match status" value="1"/>
</dbReference>
<evidence type="ECO:0000256" key="16">
    <source>
        <dbReference type="RuleBase" id="RU363034"/>
    </source>
</evidence>
<dbReference type="FunCoup" id="F6ZJB2">
    <property type="interactions" value="47"/>
</dbReference>
<dbReference type="Gene3D" id="2.40.10.10">
    <property type="entry name" value="Trypsin-like serine proteases"/>
    <property type="match status" value="1"/>
</dbReference>
<dbReference type="InterPro" id="IPR033116">
    <property type="entry name" value="TRYPSIN_SER"/>
</dbReference>
<dbReference type="AlphaFoldDB" id="F6ZJB2"/>
<dbReference type="Ensembl" id="ENSXETT00000008734">
    <property type="protein sequence ID" value="ENSXETP00000008734"/>
    <property type="gene ID" value="ENSXETG00000004035"/>
</dbReference>
<feature type="domain" description="Kringle" evidence="19">
    <location>
        <begin position="65"/>
        <end position="141"/>
    </location>
</feature>
<feature type="disulfide bond" evidence="15">
    <location>
        <begin position="192"/>
        <end position="253"/>
    </location>
</feature>
<dbReference type="InterPro" id="IPR001314">
    <property type="entry name" value="Peptidase_S1A"/>
</dbReference>
<dbReference type="PROSITE" id="PS00135">
    <property type="entry name" value="TRYPSIN_SER"/>
    <property type="match status" value="1"/>
</dbReference>
<evidence type="ECO:0000256" key="5">
    <source>
        <dbReference type="ARBA" id="ARBA00022572"/>
    </source>
</evidence>
<keyword evidence="12" id="KW-0325">Glycoprotein</keyword>
<feature type="domain" description="SRCR" evidence="21">
    <location>
        <begin position="153"/>
        <end position="254"/>
    </location>
</feature>
<feature type="region of interest" description="Disordered" evidence="17">
    <location>
        <begin position="42"/>
        <end position="61"/>
    </location>
</feature>
<dbReference type="FunFam" id="3.10.250.10:FF:000019">
    <property type="entry name" value="Neurotrypsin"/>
    <property type="match status" value="1"/>
</dbReference>
<dbReference type="Pfam" id="PF00530">
    <property type="entry name" value="SRCR"/>
    <property type="match status" value="4"/>
</dbReference>
<dbReference type="InterPro" id="IPR036772">
    <property type="entry name" value="SRCR-like_dom_sf"/>
</dbReference>
<dbReference type="SUPFAM" id="SSF56487">
    <property type="entry name" value="SRCR-like"/>
    <property type="match status" value="4"/>
</dbReference>
<dbReference type="FunFam" id="2.40.20.10:FF:000010">
    <property type="entry name" value="Neurotrypsin"/>
    <property type="match status" value="1"/>
</dbReference>
<comment type="caution">
    <text evidence="15">Lacks conserved residue(s) required for the propagation of feature annotation.</text>
</comment>
<dbReference type="Gene3D" id="2.40.20.10">
    <property type="entry name" value="Plasminogen Kringle 4"/>
    <property type="match status" value="1"/>
</dbReference>
<evidence type="ECO:0000256" key="8">
    <source>
        <dbReference type="ARBA" id="ARBA00022737"/>
    </source>
</evidence>
<dbReference type="Xenbase" id="XB-GENE-984837">
    <property type="gene designation" value="prss12"/>
</dbReference>
<feature type="domain" description="Peptidase S1" evidence="20">
    <location>
        <begin position="617"/>
        <end position="860"/>
    </location>
</feature>
<evidence type="ECO:0000256" key="11">
    <source>
        <dbReference type="ARBA" id="ARBA00023157"/>
    </source>
</evidence>
<dbReference type="FunFam" id="3.10.250.10:FF:000006">
    <property type="entry name" value="neurotrypsin isoform X2"/>
    <property type="match status" value="1"/>
</dbReference>
<evidence type="ECO:0000256" key="4">
    <source>
        <dbReference type="ARBA" id="ARBA00022525"/>
    </source>
</evidence>
<feature type="chain" id="PRO_5030169748" description="Neurotrypsin" evidence="18">
    <location>
        <begin position="27"/>
        <end position="861"/>
    </location>
</feature>
<feature type="disulfide bond" evidence="15">
    <location>
        <begin position="335"/>
        <end position="345"/>
    </location>
</feature>
<feature type="disulfide bond" evidence="15">
    <location>
        <begin position="223"/>
        <end position="233"/>
    </location>
</feature>
<dbReference type="GO" id="GO:0016020">
    <property type="term" value="C:membrane"/>
    <property type="evidence" value="ECO:0007669"/>
    <property type="project" value="InterPro"/>
</dbReference>
<reference evidence="22" key="1">
    <citation type="journal article" date="2010" name="Science">
        <title>The genome of the Western clawed frog Xenopus tropicalis.</title>
        <authorList>
            <person name="Hellsten U."/>
            <person name="Harland R.M."/>
            <person name="Gilchrist M.J."/>
            <person name="Hendrix D."/>
            <person name="Jurka J."/>
            <person name="Kapitonov V."/>
            <person name="Ovcharenko I."/>
            <person name="Putnam N.H."/>
            <person name="Shu S."/>
            <person name="Taher L."/>
            <person name="Blitz I.L."/>
            <person name="Blumberg B."/>
            <person name="Dichmann D.S."/>
            <person name="Dubchak I."/>
            <person name="Amaya E."/>
            <person name="Detter J.C."/>
            <person name="Fletcher R."/>
            <person name="Gerhard D.S."/>
            <person name="Goodstein D."/>
            <person name="Graves T."/>
            <person name="Grigoriev I.V."/>
            <person name="Grimwood J."/>
            <person name="Kawashima T."/>
            <person name="Lindquist E."/>
            <person name="Lucas S.M."/>
            <person name="Mead P.E."/>
            <person name="Mitros T."/>
            <person name="Ogino H."/>
            <person name="Ohta Y."/>
            <person name="Poliakov A.V."/>
            <person name="Pollet N."/>
            <person name="Robert J."/>
            <person name="Salamov A."/>
            <person name="Sater A.K."/>
            <person name="Schmutz J."/>
            <person name="Terry A."/>
            <person name="Vize P.D."/>
            <person name="Warren W.C."/>
            <person name="Wells D."/>
            <person name="Wills A."/>
            <person name="Wilson R.K."/>
            <person name="Zimmerman L.B."/>
            <person name="Zorn A.M."/>
            <person name="Grainger R."/>
            <person name="Grammer T."/>
            <person name="Khokha M.K."/>
            <person name="Richardson P.M."/>
            <person name="Rokhsar D.S."/>
        </authorList>
    </citation>
    <scope>NUCLEOTIDE SEQUENCE [LARGE SCALE GENOMIC DNA]</scope>
    <source>
        <strain evidence="22">Nigerian</strain>
    </source>
</reference>
<evidence type="ECO:0000259" key="20">
    <source>
        <dbReference type="PROSITE" id="PS50240"/>
    </source>
</evidence>